<evidence type="ECO:0000313" key="1">
    <source>
        <dbReference type="EMBL" id="GGB42499.1"/>
    </source>
</evidence>
<keyword evidence="2" id="KW-1185">Reference proteome</keyword>
<accession>A0A916TF10</accession>
<proteinExistence type="predicted"/>
<gene>
    <name evidence="1" type="ORF">GCM10011489_32530</name>
</gene>
<sequence>MRLTRATASQIAKATATHDAVNRRWFEYETDLATIIERPLMTDMREPLTRAFHEARIAADDLRPDDPDELLDIDRFTEYRDAVRAYSVAFSAAETEARRRKQSAFDPLERQRLERARKLVMIAVDEAATPAERRNAYRRARDELDGLIAVPDVACAALERSVAGELEAGSES</sequence>
<name>A0A916TF10_9ACTN</name>
<protein>
    <submittedName>
        <fullName evidence="1">Uncharacterized protein</fullName>
    </submittedName>
</protein>
<comment type="caution">
    <text evidence="1">The sequence shown here is derived from an EMBL/GenBank/DDBJ whole genome shotgun (WGS) entry which is preliminary data.</text>
</comment>
<dbReference type="Proteomes" id="UP000621454">
    <property type="component" value="Unassembled WGS sequence"/>
</dbReference>
<reference evidence="1" key="1">
    <citation type="journal article" date="2014" name="Int. J. Syst. Evol. Microbiol.">
        <title>Complete genome sequence of Corynebacterium casei LMG S-19264T (=DSM 44701T), isolated from a smear-ripened cheese.</title>
        <authorList>
            <consortium name="US DOE Joint Genome Institute (JGI-PGF)"/>
            <person name="Walter F."/>
            <person name="Albersmeier A."/>
            <person name="Kalinowski J."/>
            <person name="Ruckert C."/>
        </authorList>
    </citation>
    <scope>NUCLEOTIDE SEQUENCE</scope>
    <source>
        <strain evidence="1">CGMCC 1.12827</strain>
    </source>
</reference>
<organism evidence="1 2">
    <name type="scientific">Gordonia jinhuaensis</name>
    <dbReference type="NCBI Taxonomy" id="1517702"/>
    <lineage>
        <taxon>Bacteria</taxon>
        <taxon>Bacillati</taxon>
        <taxon>Actinomycetota</taxon>
        <taxon>Actinomycetes</taxon>
        <taxon>Mycobacteriales</taxon>
        <taxon>Gordoniaceae</taxon>
        <taxon>Gordonia</taxon>
    </lineage>
</organism>
<reference evidence="1" key="2">
    <citation type="submission" date="2020-09" db="EMBL/GenBank/DDBJ databases">
        <authorList>
            <person name="Sun Q."/>
            <person name="Zhou Y."/>
        </authorList>
    </citation>
    <scope>NUCLEOTIDE SEQUENCE</scope>
    <source>
        <strain evidence="1">CGMCC 1.12827</strain>
    </source>
</reference>
<dbReference type="EMBL" id="BMGC01000031">
    <property type="protein sequence ID" value="GGB42499.1"/>
    <property type="molecule type" value="Genomic_DNA"/>
</dbReference>
<evidence type="ECO:0000313" key="2">
    <source>
        <dbReference type="Proteomes" id="UP000621454"/>
    </source>
</evidence>
<dbReference type="AlphaFoldDB" id="A0A916TF10"/>